<name>X1I579_9ZZZZ</name>
<dbReference type="AlphaFoldDB" id="X1I579"/>
<sequence>EFALDVLLKVGVAGNMVVYTGKAQPVEDAFASIIPYLDPNELVYYYNNVGGYYESVAWFVEGAWHFYGVMIPYGVYWIAVTQDCTWTYGVEETPPSSVQLYSGRTNLVAYSGPSQSVEAAFASIFAYLLLLYYYDPDEGWLTPSTMISNTAYGVQVDRDCVWYFVGMLEFEPGS</sequence>
<accession>X1I579</accession>
<proteinExistence type="predicted"/>
<organism evidence="1">
    <name type="scientific">marine sediment metagenome</name>
    <dbReference type="NCBI Taxonomy" id="412755"/>
    <lineage>
        <taxon>unclassified sequences</taxon>
        <taxon>metagenomes</taxon>
        <taxon>ecological metagenomes</taxon>
    </lineage>
</organism>
<gene>
    <name evidence="1" type="ORF">S03H2_67575</name>
</gene>
<comment type="caution">
    <text evidence="1">The sequence shown here is derived from an EMBL/GenBank/DDBJ whole genome shotgun (WGS) entry which is preliminary data.</text>
</comment>
<evidence type="ECO:0000313" key="1">
    <source>
        <dbReference type="EMBL" id="GAH76872.1"/>
    </source>
</evidence>
<reference evidence="1" key="1">
    <citation type="journal article" date="2014" name="Front. Microbiol.">
        <title>High frequency of phylogenetically diverse reductive dehalogenase-homologous genes in deep subseafloor sedimentary metagenomes.</title>
        <authorList>
            <person name="Kawai M."/>
            <person name="Futagami T."/>
            <person name="Toyoda A."/>
            <person name="Takaki Y."/>
            <person name="Nishi S."/>
            <person name="Hori S."/>
            <person name="Arai W."/>
            <person name="Tsubouchi T."/>
            <person name="Morono Y."/>
            <person name="Uchiyama I."/>
            <person name="Ito T."/>
            <person name="Fujiyama A."/>
            <person name="Inagaki F."/>
            <person name="Takami H."/>
        </authorList>
    </citation>
    <scope>NUCLEOTIDE SEQUENCE</scope>
    <source>
        <strain evidence="1">Expedition CK06-06</strain>
    </source>
</reference>
<feature type="non-terminal residue" evidence="1">
    <location>
        <position position="174"/>
    </location>
</feature>
<dbReference type="EMBL" id="BARU01044269">
    <property type="protein sequence ID" value="GAH76872.1"/>
    <property type="molecule type" value="Genomic_DNA"/>
</dbReference>
<protein>
    <submittedName>
        <fullName evidence="1">Uncharacterized protein</fullName>
    </submittedName>
</protein>
<feature type="non-terminal residue" evidence="1">
    <location>
        <position position="1"/>
    </location>
</feature>